<protein>
    <recommendedName>
        <fullName evidence="3">D-xylose 1-dehydrogenase</fullName>
        <ecNumber evidence="2">1.1.1.175</ecNumber>
    </recommendedName>
</protein>
<sequence length="276" mass="27996" precursor="true">MSISLSGRTVLVTGVSSGLGEGVARVFAALGARVIGVARRADKGRALAWDIERSGGSMWFVPGDITDPACRQAAIDACLARSGRLDILINNAGVSGVLAAVGDYPAADWSRTVDLNLTAAFHLCQLAVPLMSAQGDGVILNIASINARFGVTKMAAYCASKAGLVHLTKVIAAEGVANNVRANAIILGGVLSEMNVATTIAMAKSAAGADREPSAEALDRYAGLMMKPEEVAVSLAALCVPEARMITGSEIAIDRALTAGAAASALIHGGAAALLD</sequence>
<proteinExistence type="inferred from homology"/>
<comment type="caution">
    <text evidence="5">The sequence shown here is derived from an EMBL/GenBank/DDBJ whole genome shotgun (WGS) entry which is preliminary data.</text>
</comment>
<dbReference type="InterPro" id="IPR036291">
    <property type="entry name" value="NAD(P)-bd_dom_sf"/>
</dbReference>
<dbReference type="OrthoDB" id="9804774at2"/>
<dbReference type="GO" id="GO:0032787">
    <property type="term" value="P:monocarboxylic acid metabolic process"/>
    <property type="evidence" value="ECO:0007669"/>
    <property type="project" value="UniProtKB-ARBA"/>
</dbReference>
<evidence type="ECO:0000256" key="2">
    <source>
        <dbReference type="ARBA" id="ARBA00066641"/>
    </source>
</evidence>
<dbReference type="PRINTS" id="PR00080">
    <property type="entry name" value="SDRFAMILY"/>
</dbReference>
<dbReference type="InterPro" id="IPR020904">
    <property type="entry name" value="Sc_DH/Rdtase_CS"/>
</dbReference>
<dbReference type="InterPro" id="IPR002347">
    <property type="entry name" value="SDR_fam"/>
</dbReference>
<evidence type="ECO:0000256" key="4">
    <source>
        <dbReference type="RuleBase" id="RU000363"/>
    </source>
</evidence>
<dbReference type="CDD" id="cd05233">
    <property type="entry name" value="SDR_c"/>
    <property type="match status" value="1"/>
</dbReference>
<dbReference type="PANTHER" id="PTHR42879:SF2">
    <property type="entry name" value="3-OXOACYL-[ACYL-CARRIER-PROTEIN] REDUCTASE FABG"/>
    <property type="match status" value="1"/>
</dbReference>
<dbReference type="EC" id="1.1.1.175" evidence="2"/>
<gene>
    <name evidence="5" type="ORF">OR37_01988</name>
</gene>
<accession>R0D0K1</accession>
<dbReference type="PRINTS" id="PR00081">
    <property type="entry name" value="GDHRDH"/>
</dbReference>
<dbReference type="EMBL" id="APMP01000009">
    <property type="protein sequence ID" value="ENZ82176.1"/>
    <property type="molecule type" value="Genomic_DNA"/>
</dbReference>
<evidence type="ECO:0000313" key="6">
    <source>
        <dbReference type="Proteomes" id="UP000013063"/>
    </source>
</evidence>
<name>R0D0K1_CAUVI</name>
<organism evidence="5 6">
    <name type="scientific">Caulobacter vibrioides OR37</name>
    <dbReference type="NCBI Taxonomy" id="1292034"/>
    <lineage>
        <taxon>Bacteria</taxon>
        <taxon>Pseudomonadati</taxon>
        <taxon>Pseudomonadota</taxon>
        <taxon>Alphaproteobacteria</taxon>
        <taxon>Caulobacterales</taxon>
        <taxon>Caulobacteraceae</taxon>
        <taxon>Caulobacter</taxon>
    </lineage>
</organism>
<evidence type="ECO:0000313" key="5">
    <source>
        <dbReference type="EMBL" id="ENZ82176.1"/>
    </source>
</evidence>
<dbReference type="Gene3D" id="3.40.50.720">
    <property type="entry name" value="NAD(P)-binding Rossmann-like Domain"/>
    <property type="match status" value="1"/>
</dbReference>
<evidence type="ECO:0000256" key="1">
    <source>
        <dbReference type="ARBA" id="ARBA00006484"/>
    </source>
</evidence>
<dbReference type="SUPFAM" id="SSF51735">
    <property type="entry name" value="NAD(P)-binding Rossmann-fold domains"/>
    <property type="match status" value="1"/>
</dbReference>
<dbReference type="RefSeq" id="WP_004618809.1">
    <property type="nucleotide sequence ID" value="NZ_APMP01000009.1"/>
</dbReference>
<dbReference type="Proteomes" id="UP000013063">
    <property type="component" value="Unassembled WGS sequence"/>
</dbReference>
<dbReference type="AlphaFoldDB" id="R0D0K1"/>
<dbReference type="PROSITE" id="PS00061">
    <property type="entry name" value="ADH_SHORT"/>
    <property type="match status" value="1"/>
</dbReference>
<dbReference type="FunFam" id="3.40.50.720:FF:000084">
    <property type="entry name" value="Short-chain dehydrogenase reductase"/>
    <property type="match status" value="1"/>
</dbReference>
<evidence type="ECO:0000256" key="3">
    <source>
        <dbReference type="ARBA" id="ARBA00069939"/>
    </source>
</evidence>
<dbReference type="PANTHER" id="PTHR42879">
    <property type="entry name" value="3-OXOACYL-(ACYL-CARRIER-PROTEIN) REDUCTASE"/>
    <property type="match status" value="1"/>
</dbReference>
<dbReference type="GO" id="GO:0047838">
    <property type="term" value="F:D-xylose 1-dehydrogenase (NAD+) activity"/>
    <property type="evidence" value="ECO:0007669"/>
    <property type="project" value="UniProtKB-EC"/>
</dbReference>
<reference evidence="5 6" key="1">
    <citation type="journal article" date="2013" name="Genome Announc.">
        <title>Draft Genome Sequence for Caulobacter sp. Strain OR37, a Bacterium Tolerant to Heavy Metals.</title>
        <authorList>
            <person name="Utturkar S.M."/>
            <person name="Bollmann A."/>
            <person name="Brzoska R.M."/>
            <person name="Klingeman D.M."/>
            <person name="Epstein S.E."/>
            <person name="Palumbo A.V."/>
            <person name="Brown S.D."/>
        </authorList>
    </citation>
    <scope>NUCLEOTIDE SEQUENCE [LARGE SCALE GENOMIC DNA]</scope>
    <source>
        <strain evidence="5 6">OR37</strain>
    </source>
</reference>
<dbReference type="STRING" id="1292034.OR37_01988"/>
<keyword evidence="6" id="KW-1185">Reference proteome</keyword>
<comment type="similarity">
    <text evidence="1 4">Belongs to the short-chain dehydrogenases/reductases (SDR) family.</text>
</comment>
<dbReference type="eggNOG" id="COG1028">
    <property type="taxonomic scope" value="Bacteria"/>
</dbReference>
<dbReference type="PATRIC" id="fig|1292034.3.peg.1975"/>
<dbReference type="InterPro" id="IPR050259">
    <property type="entry name" value="SDR"/>
</dbReference>
<dbReference type="Pfam" id="PF00106">
    <property type="entry name" value="adh_short"/>
    <property type="match status" value="1"/>
</dbReference>